<reference evidence="2 3" key="1">
    <citation type="journal article" date="2023" name="IScience">
        <title>Expanded male sex-determining region conserved during the evolution of homothallism in the green alga Volvox.</title>
        <authorList>
            <person name="Yamamoto K."/>
            <person name="Matsuzaki R."/>
            <person name="Mahakham W."/>
            <person name="Heman W."/>
            <person name="Sekimoto H."/>
            <person name="Kawachi M."/>
            <person name="Minakuchi Y."/>
            <person name="Toyoda A."/>
            <person name="Nozaki H."/>
        </authorList>
    </citation>
    <scope>NUCLEOTIDE SEQUENCE [LARGE SCALE GENOMIC DNA]</scope>
    <source>
        <strain evidence="2 3">NIES-4468</strain>
    </source>
</reference>
<gene>
    <name evidence="2" type="ORF">VaNZ11_016094</name>
</gene>
<dbReference type="Proteomes" id="UP001165090">
    <property type="component" value="Unassembled WGS sequence"/>
</dbReference>
<keyword evidence="3" id="KW-1185">Reference proteome</keyword>
<sequence>IGHPELTPYADVTVITNSSASACRTLPFGQGRTVGRTWHRNPGMPANASKRMKERAPKCWSQAGIAELDVLDAIAKPISGAAQGEVRKPEVETRRQGSSVLASAT</sequence>
<evidence type="ECO:0000256" key="1">
    <source>
        <dbReference type="SAM" id="MobiDB-lite"/>
    </source>
</evidence>
<proteinExistence type="predicted"/>
<evidence type="ECO:0000313" key="3">
    <source>
        <dbReference type="Proteomes" id="UP001165090"/>
    </source>
</evidence>
<dbReference type="EMBL" id="BSDZ01000101">
    <property type="protein sequence ID" value="GLI70987.1"/>
    <property type="molecule type" value="Genomic_DNA"/>
</dbReference>
<evidence type="ECO:0000313" key="2">
    <source>
        <dbReference type="EMBL" id="GLI70987.1"/>
    </source>
</evidence>
<feature type="non-terminal residue" evidence="2">
    <location>
        <position position="1"/>
    </location>
</feature>
<protein>
    <submittedName>
        <fullName evidence="2">Uncharacterized protein</fullName>
    </submittedName>
</protein>
<feature type="region of interest" description="Disordered" evidence="1">
    <location>
        <begin position="33"/>
        <end position="53"/>
    </location>
</feature>
<organism evidence="2 3">
    <name type="scientific">Volvox africanus</name>
    <dbReference type="NCBI Taxonomy" id="51714"/>
    <lineage>
        <taxon>Eukaryota</taxon>
        <taxon>Viridiplantae</taxon>
        <taxon>Chlorophyta</taxon>
        <taxon>core chlorophytes</taxon>
        <taxon>Chlorophyceae</taxon>
        <taxon>CS clade</taxon>
        <taxon>Chlamydomonadales</taxon>
        <taxon>Volvocaceae</taxon>
        <taxon>Volvox</taxon>
    </lineage>
</organism>
<feature type="compositionally biased region" description="Polar residues" evidence="1">
    <location>
        <begin position="96"/>
        <end position="105"/>
    </location>
</feature>
<accession>A0ABQ5SNL4</accession>
<feature type="region of interest" description="Disordered" evidence="1">
    <location>
        <begin position="79"/>
        <end position="105"/>
    </location>
</feature>
<feature type="compositionally biased region" description="Basic and acidic residues" evidence="1">
    <location>
        <begin position="85"/>
        <end position="95"/>
    </location>
</feature>
<comment type="caution">
    <text evidence="2">The sequence shown here is derived from an EMBL/GenBank/DDBJ whole genome shotgun (WGS) entry which is preliminary data.</text>
</comment>
<name>A0ABQ5SNL4_9CHLO</name>